<dbReference type="FunFam" id="3.40.50.12780:FF:000012">
    <property type="entry name" value="Non-ribosomal peptide synthetase"/>
    <property type="match status" value="6"/>
</dbReference>
<evidence type="ECO:0000313" key="7">
    <source>
        <dbReference type="EMBL" id="CBW76509.1"/>
    </source>
</evidence>
<evidence type="ECO:0000256" key="5">
    <source>
        <dbReference type="ARBA" id="ARBA00022598"/>
    </source>
</evidence>
<dbReference type="Pfam" id="PF00501">
    <property type="entry name" value="AMP-binding"/>
    <property type="match status" value="6"/>
</dbReference>
<keyword evidence="7" id="KW-0614">Plasmid</keyword>
<feature type="domain" description="Carrier" evidence="6">
    <location>
        <begin position="3715"/>
        <end position="3789"/>
    </location>
</feature>
<dbReference type="Gene3D" id="3.40.50.12780">
    <property type="entry name" value="N-terminal domain of ligase-like"/>
    <property type="match status" value="1"/>
</dbReference>
<dbReference type="InterPro" id="IPR000873">
    <property type="entry name" value="AMP-dep_synth/lig_dom"/>
</dbReference>
<dbReference type="InterPro" id="IPR045851">
    <property type="entry name" value="AMP-bd_C_sf"/>
</dbReference>
<dbReference type="InterPro" id="IPR020802">
    <property type="entry name" value="TesA-like"/>
</dbReference>
<keyword evidence="4" id="KW-0597">Phosphoprotein</keyword>
<dbReference type="CDD" id="cd05930">
    <property type="entry name" value="A_NRPS"/>
    <property type="match status" value="5"/>
</dbReference>
<dbReference type="SUPFAM" id="SSF56801">
    <property type="entry name" value="Acetyl-CoA synthetase-like"/>
    <property type="match status" value="6"/>
</dbReference>
<dbReference type="Proteomes" id="UP000007437">
    <property type="component" value="Plasmid pBRH01"/>
</dbReference>
<dbReference type="Pfam" id="PF00668">
    <property type="entry name" value="Condensation"/>
    <property type="match status" value="5"/>
</dbReference>
<dbReference type="FunFam" id="3.30.300.30:FF:000010">
    <property type="entry name" value="Enterobactin synthetase component F"/>
    <property type="match status" value="6"/>
</dbReference>
<organism evidence="7 8">
    <name type="scientific">Mycetohabitans rhizoxinica (strain DSM 19002 / CIP 109453 / HKI 454)</name>
    <name type="common">Paraburkholderia rhizoxinica</name>
    <dbReference type="NCBI Taxonomy" id="882378"/>
    <lineage>
        <taxon>Bacteria</taxon>
        <taxon>Pseudomonadati</taxon>
        <taxon>Pseudomonadota</taxon>
        <taxon>Betaproteobacteria</taxon>
        <taxon>Burkholderiales</taxon>
        <taxon>Burkholderiaceae</taxon>
        <taxon>Mycetohabitans</taxon>
    </lineage>
</organism>
<dbReference type="NCBIfam" id="NF004282">
    <property type="entry name" value="PRK05691.1"/>
    <property type="match status" value="6"/>
</dbReference>
<dbReference type="Gene3D" id="2.30.38.10">
    <property type="entry name" value="Luciferase, Domain 3"/>
    <property type="match status" value="5"/>
</dbReference>
<dbReference type="Gene3D" id="1.10.1200.10">
    <property type="entry name" value="ACP-like"/>
    <property type="match status" value="5"/>
</dbReference>
<dbReference type="GO" id="GO:0072330">
    <property type="term" value="P:monocarboxylic acid biosynthetic process"/>
    <property type="evidence" value="ECO:0007669"/>
    <property type="project" value="UniProtKB-ARBA"/>
</dbReference>
<dbReference type="PANTHER" id="PTHR45527:SF14">
    <property type="entry name" value="PLIPASTATIN SYNTHASE SUBUNIT B"/>
    <property type="match status" value="1"/>
</dbReference>
<evidence type="ECO:0000256" key="1">
    <source>
        <dbReference type="ARBA" id="ARBA00001957"/>
    </source>
</evidence>
<dbReference type="eggNOG" id="COG1020">
    <property type="taxonomic scope" value="Bacteria"/>
</dbReference>
<dbReference type="GO" id="GO:0009366">
    <property type="term" value="C:enterobactin synthetase complex"/>
    <property type="evidence" value="ECO:0007669"/>
    <property type="project" value="TreeGrafter"/>
</dbReference>
<dbReference type="SMART" id="SM00824">
    <property type="entry name" value="PKS_TE"/>
    <property type="match status" value="1"/>
</dbReference>
<dbReference type="Gene3D" id="3.40.50.980">
    <property type="match status" value="10"/>
</dbReference>
<sequence length="6184" mass="676545">MSVYSMPVPLSTSQTDCNATQQDCPSHLCVHQLFEAQVERTPQAVAVVLGEQSITYADLERRANQLAWHLRTLGVGPDVVVGLGVTRSIEMVVGVLGILKAGGAYLPLDPSYPHERLTYMMQQARVPVLVTQSPLQQALPRTPASCVCLDIDWAQIAVEPDTRPPSGVLPEHLAYVTYTSGSTGQPKGVMTRHGGAANYLNFLVRHYRVIDKEVVLNVASLAFDASVRDLIGPLIAGARVVLIPTAHAKEPHRYVGVLHEQRVTALLSITPSLLRSVCQAAEHRGVCDALRLILVSGEALDAQLVARVHQTLGAQVQVFNQYGPTECTMTSTWFAAVPDAQGSVPIGEPLSNVRVYVLDRQLKPLPPGVTGELYIAGAGLARGYFNQPALSAERFVANPFGHSERLYRTGDLGKWRVDGRLDYMGRIDDQIKLRGQRIEPGEIEACLAQHPQVRDAVVLARGDGEDTRLVAYVIAEADAPLASTPESGVPLASTLHAHVAARLPDYMVPAAFVRLNAFPLTPNGKLDRRALPAPDADALVRQVYEAPQGELEADLAAIWAELLGVERVGRHDSFFALGGHSLLAVQLLNRIAGLGADVPLATLFASPTLAAFAAAVEAQGHHGTDMLLPIPPVPREGALPLSFAQQRLWFLAQLDGVSRTYHMSRALRVRGPLNRAAWQQALDALFARHDALRSLFVSVEGQPQVQLLPAGTGVPMTWHDLRGVPDADAQLARLSDEAVYAPFDLAHGPLLRACGIQLADDEHVLVLTQHHIVSDGWSMEVSVRELNALYTAACQGQPDPLQPLAVQYPDYAAWQRQWLSGERLQAQSEYWRTTLADAPVLLALPTDRPRPAQQSFAGAQVPVCIDASTTQALKRLSQERGTTLFMTVLAAWSAVLARLSGQDDLVIGVPSANRGHPAIESLIGFFVNTLALRVDLSGEPTTTQLLERVRHTTLEAQAHQDLPFEQVVEIVQPPRRLNHTPLFQVMFAWQNTQPERWHLPDLAVTPTELEGNTVKFDLELELQESGDAIVGALGYASALFDRATIERHVGYLQTMLQAMAADAAHPVTRVELLAPAERTLLLKTWNATAQDYPAHQCIHQLFEAQVERTPDATALVYEDQTLGYAQLNAQANRLAHQLIELGVKPDARVAICVERSPAMVVGLLAILKAGGAYVPLDPAYPGERLAHILADATPQIVLADAAGRAALGEAALADRTVLDPNTLPDRADTNPFVPDLTSHHLAYVIYTSGSTGMPKGVLIRHSGVINQITALPQQLELGVQDRRLQFASPAFDTSVEEIFSTLTVGAALVLRTDAWLVEARKFWALCQAHRISVVGLPAQFWAQLVQEEVPIADSVRAVMISGDAVSVSAWNAWFTGRGYRPRLLNSYGPTETTVSATIHEITHVEGDWRTIGRPIANTRLYLLDAHKQPVPLGAVGELYIGGAGVACGYLNRPELTAERFVRDPFTDEPDARMYKTGDVARYLPNGNLEFLGRNDHQVKIRGFRIEPGEIEACLTQHPQVHDAVVLVMGEGQTKRLVAYVVAGPDEALAGTLRAHVAAALPEYMVPSAFVRLEAFPLTPNGKLDRRALPAPSVEAFAHQAYEAPQGELETDLAAIWAELLGVERISRHDSFFALGGHSLLAVRLLNRIAGLGADVPLATLFASPTLAAFAAAIDARRHHGTGTLPEIAPVSREGHLPLSFAQQRLWFLAQFDGVSRTYHMPIAWRVHGPLNRAAWQHALDALFARHEALRSVFVSVGGQPQVQLLPAETGVPMTWHDLRSVPDRQAQLAKLSEEAARAPFDLAHGPLLRACGIQLSDDEHMLVLTQHHIVSDGWSIEVLVRELSALYTAACRGRPDPLSPLAVQYLDYAAWQRQWLSGERLQAQSEYWRMTLADAPVLLELPTDRPRPAQPSFAGARVPVCIDADTTSAIKRLSGEHGTTLFMTVLAAWSAVLARLSGQDDLVIGTPSANRGHPAIEPLIGFFVNTLALRVDLSGEPTTTQLLERVRRTTLEAQAHQELPFEQVVEIVQPPRRLNHTPLFQVIFAWQGAQTEHWCLPDLTVTPTELEGNTVKFDLELELHESGNEIVGALGYASALFDQTTIERHVGYLQTVLQAMAADATYPVTRVDLLAPAERTLLLKTWNATQQPYPSHLCVHQLFETQAERTPEETALVSEDQAVSYAELNTRANRLAHQLIELGVKPDARVAICVERSPAMVVGLLAILKAGGAYVPLDPAYPGERLAHILTDAAPAIVLADAAGRTALGDTALASRTVLDPNELPELADTNPAVPGLTARDLAYVIYTSGSTGTPKGVMVPHRGVVNLAQAQIACFGVHACSRILQFASFSFDASSSEMVMAFGSGASLYLPPKTIRHDRRGLWDYLARHAITHATLPPALFQHSEDLLSLSLPLTVILAGEAPSSTLIQALAKQGTVFNAYGPTEATVCATIWRGPRDFDGKVVPIGRPIANTRLYLLDAHKQPVPLGAVGELYIGGAGVARGYLNRPELTAERFMRDPFTDEPDARMYRTGDVARYLPDGNLEFLGRNDHQVKIRGFRIEPGEIEACLNSHPQVHDALVLTRGDGDEKRLVAYVRAEPDDALANTLRAYVAARLPDYMVPGAFVRLDAWPLTPNGKLDRRALPAPDSHALVHQVYEAPRGELETALAAIWAELLGVERVGRHDSFFALGGHSLLSVRLMNRVSALGVDVPLATLFASPTLAGFAAAVEAQGHHGTETLSPITPVSREGHLPLSFAQQRLWFLAQFDGVSRTYHMPIAWRVHGPLNRAAWQHALDALFARHEALRSVFVSVGGQPQVQLLPAETGVPMTWHDLRGVPDRQAQLAQLSEEAAQAPFDLAHGPLLRACGMQLADDEHMLVLTQHHIVSDGWSIEVLVRELSALYTAACAEQADPLPPLAVQYPDYAAWQRQWLSGERLQAQSEYWRTTLADAPVLLELPTDRPRPAQQSFAGAQVPVCIDADTTSALKRLSREHGTTLFMTVLAAWSAVLARLSGQDDLVIGTPSANRGHPAIEPLIGFFVNTLALRVDLSGEPTTTQLLERVRRTTLEAQMHQDLPFEQVVEIVQPPRRLNHTPLFQVMFAWQGEQTEHWCLPELTLTPTELGDNPIKFDLELGLHESGNEIVGALGYASALFDQTTIERHVGYLQTVLQAMAADATYPVTRVDLLAPAERTLLLKTWNATECDYPSQLCIHQLFEAQAERTPEATALVAQEQTLSYAELNARANRLAHQLIEWGVQPDARVAICVERSPAMVVGLLAVLKAGGTYVPLDPAYPPERLAHMMADSAPVVLLSVGTPPAAVTPCLGAGVPVLDLQADAAQWAHQSARNPALALTAQSLAYVIYTSGSTGQPKGVMIPHRSAVNLVTSMAQKLGLTAHDRVLQCSSLSFDASVGEIFVTLTQGAALVLRTDAWLAGAAQFWALCQANRVSVTDLPTQFWAQLAQEKVPVPDSVRVVMISGEALSASAQSAWFAGAGHRPRLLNVYGPTETTVTATVHEVTDAANNWRTIGRPIDNTRLYILDAHKQPVPLGAMGELYIGGVGVARGYLNRPELTAERFVRDPFSDEPKARMYRTGDLARYLPDGNLEFLGRNDHQVKIRGFRIELGEIEACLAQHAQVHDAVVLAMGEGSAKRLVAYVVAEPDDALVSTLRAHVTANLPDYMVPAALVRLDAWPLTPNGKLDRRALPAPSAEAFAHQAYEAPQGEWETTLAEMWAELLGVERVGRHDSFFTLGGHSLLAVRLMNRVAVLGIALPLATLFAAPTLAGFAAALDAQRTDSAVLPEITPVPREGHLPLSFAQQRLWFLAQLDGVSDTYHIPLALRLRGTLNRVAWQRALDGLWIRHEALRSVFLSVDGQPQVQLLPAETGMPMTWHDLRGERDAQAQLVRLSAEAAQAPFDLARGPLIRACGVQLADDEHVMLLVQHHIVSDGWSIGVLVRELNALYRAACGESAEPLPALTIQYPDYAAWQRQWLSGERLQAQSEYWRTRLADAPVLLTLPTDRPRPAQQSFAGAYVPIRIDAQTTRALKRVSQAHGATLFMTVLAAWSAVLARLSGQDDLVIGTPSANRHHRQIEPLIGFFVNTLALRVDLSGEPTTTQLIERVRRTALEAQAHQDLPFEQVVEIVQPPRRLEHTPLFQVMFAWQNNETEAWQLPELDVTSAPLAYDVVKFDLELHLQEAEEEIAGSLGYATALFDRATIERHVGYVQTMLQAMAADEPHLVTRVELLTPAERTLLLETWNATQQEYPAHRCIHQLFEAQVERTPEATALVYEDQALSYAELNARANRLAHQLTELGVQPDARVAICVQRSPAMVVGLLAILKAGGGYVPLDPTYAGERLAHIVQDAAPEIVLADAAGRAALGDAALADRTVLDPNRLPEQPETNPSVPVLTPRHLAYVIYTSGSTGMPKGVMVEHAQVVRLFEATQPWYHFDENDIWCLFHSFAFDFSVWELWGALRHGGKLIIVPHQMARSPQDFHRLVCEQGVTVLNQTPSAFKAWIASQAQSPLRDQLRYVIFGGEALEPSILQAWYATRTEQGPQLVNMYGITETTVHVTYRPLRPEDSTQGGSPIGVRIPDLKLYLLDAYQQPVPLGAVGELYIGGAGVARGYLNRPELTAERFVRDPFSAEPDARMYKTGDLARYLPDGNLEFLGRNDHQVKIRGFRIELGEIEACLAQHAQVHDSVVLAMGKGQAKRLVAYVVAEPDDALAGNLRTHVSAALPEYMVPSAFVRLDALPLTPNGKLDRRALPAPDGQAFAHQAYEAPQGEVEAALAEIWAELLGVERISRHDSFFALGGHSLLAVQLIERLRRRGLRLSVRALFDTPVLSALAQSLSQHREVAVPPNRITPETSALTPDLLPLIELTQAEIDRIVEQVPGGVANIQDIYALSPLQDGILFHHLLATEGDPYLAIAQLAFDTRARLEQYLDAVQQVVNRHDILRTAFVWEGLSKPAQVVWRHAPLSVTEITLEAKDGPIAEQLVQRFDPRHTRLDLRQAPLLRCAIAQDTDGRWLMVQLQHHLIDDVSSLKIMHAEVRAFIEGKGETLPAPQPFRNLIAQARLGVSQAAHERFFTEQLADIEEPTLPFGLSQVHCDGAQVREVHRMLPQALNDRLRAHAKRLSVSLASLCHLTWAQVLARASGQRRVVFGTVLFGRMQAGSSADSAMGLFINTLPLRVDLAGSVESAVRATHARLAALLEHEHASLALAQRCSRVPAGTPLFSALLNYRHNALSTDEHSMLPGVEWLSAEERTNYPLMLSVEDFGHALGLTAQVVASLDPDRVCGYMQQALHSLAEALETMPEWPIGQLEILPNEERERLLQTWNATQQPYPSHLCVHQLFEAQVERTPEATALVSEDQAVSYAELNTRANRLAHQLIELGVKPDARVAICIERSPAMVVGLLAILKAGGAYVPLDPAYPGERLAHILTDAAPAIVLADAAGRTALGDAVLASRTVFDPHSVPQRADTNPVVDGLMSHHLAYVIYTSGSTGKPKGVMVEHRNVVNFLTAMSSSPGITSDDRLLAVTSIAFDIAGLELYLPMSQGVTVVMASRDEVTDPVKLHNRIIEQRITVMQAVPSVWRALLELPEPMLNLKVLCGGEALPSSLSIRLGRATGGLWNLYGPTETTIWSSALQWVGPRDTDGPTVPIGRPIANTQLYVLDAYGQPVPLGAVGELYIGGAGVTRGYLNRPELTTERFVRNPFSQEADARMYKTGDWARYLPNGNLEFLGRNDHQVKIRGFRIELGEIEACLAAHPQVRDAVVLARGEGVNQRLIAYVVAEKDETLTSVLHAHLAANLPDYMVPAALVRLDAFPLTPNGKLDRRALPASDEDALVRQVYEAPQGQFETALAAIWTELLGVECVGRHDSFFALGGHSLLAMHLMSRVRDVLGVELAIRNLFEAPTLRGLAQRLVEQQGSQESSFGVLLALKPQGSRPPLFCIHPAMGLSWSYMGLLPHLDSDQPLYGLQARGFDGTRPLASKIETMASDYLEQIRRIQPQGPYYLLGWSLGGMVAHSMAVQLEQQGESVALLALLDSHPSPGVLDDVPEFDEAAHYAALVTQYGEGLISAMDEPLRWNAWEIAKNHHRILKDFSPPIYGGNALFFHTTLVDDASPTLVPRDAWQPYVRGNIEIYDIHCVHRALLEPEPAAAIGRVIARKLNELADQRRESAYPVAQA</sequence>
<dbReference type="FunFam" id="3.30.559.30:FF:000001">
    <property type="entry name" value="Non-ribosomal peptide synthetase"/>
    <property type="match status" value="3"/>
</dbReference>
<dbReference type="CDD" id="cd17643">
    <property type="entry name" value="A_NRPS_Cytc1-like"/>
    <property type="match status" value="1"/>
</dbReference>
<dbReference type="InterPro" id="IPR036736">
    <property type="entry name" value="ACP-like_sf"/>
</dbReference>
<dbReference type="GO" id="GO:0005829">
    <property type="term" value="C:cytosol"/>
    <property type="evidence" value="ECO:0007669"/>
    <property type="project" value="TreeGrafter"/>
</dbReference>
<dbReference type="Pfam" id="PF00550">
    <property type="entry name" value="PP-binding"/>
    <property type="match status" value="6"/>
</dbReference>
<name>E5ATT5_MYCRK</name>
<reference evidence="7 8" key="1">
    <citation type="journal article" date="2011" name="J. Bacteriol.">
        <title>Complete genome sequence of Burkholderia rhizoxinica, an endosymbiont of Rhizopus microsporus.</title>
        <authorList>
            <person name="Lackner G."/>
            <person name="Moebius N."/>
            <person name="Partida-Martinez L."/>
            <person name="Hertweck C."/>
        </authorList>
    </citation>
    <scope>NUCLEOTIDE SEQUENCE [LARGE SCALE GENOMIC DNA]</scope>
    <source>
        <strain evidence="8">DSM 19002 / CIP 109453 / HKI 454</strain>
        <plasmid evidence="7 8">pBRH01</plasmid>
    </source>
</reference>
<dbReference type="InterPro" id="IPR020806">
    <property type="entry name" value="PKS_PP-bd"/>
</dbReference>
<evidence type="ECO:0000259" key="6">
    <source>
        <dbReference type="PROSITE" id="PS50075"/>
    </source>
</evidence>
<dbReference type="InterPro" id="IPR001242">
    <property type="entry name" value="Condensation_dom"/>
</dbReference>
<dbReference type="SUPFAM" id="SSF52777">
    <property type="entry name" value="CoA-dependent acyltransferases"/>
    <property type="match status" value="10"/>
</dbReference>
<dbReference type="FunFam" id="3.40.50.980:FF:000002">
    <property type="entry name" value="Enterobactin synthetase component F"/>
    <property type="match status" value="1"/>
</dbReference>
<dbReference type="NCBIfam" id="TIGR01733">
    <property type="entry name" value="AA-adenyl-dom"/>
    <property type="match status" value="6"/>
</dbReference>
<dbReference type="SUPFAM" id="SSF47336">
    <property type="entry name" value="ACP-like"/>
    <property type="match status" value="6"/>
</dbReference>
<dbReference type="InterPro" id="IPR006162">
    <property type="entry name" value="Ppantetheine_attach_site"/>
</dbReference>
<geneLocation type="plasmid" evidence="7 8">
    <name>pBRH01</name>
</geneLocation>
<dbReference type="FunFam" id="1.10.1200.10:FF:000016">
    <property type="entry name" value="Non-ribosomal peptide synthase"/>
    <property type="match status" value="3"/>
</dbReference>
<evidence type="ECO:0000256" key="4">
    <source>
        <dbReference type="ARBA" id="ARBA00022553"/>
    </source>
</evidence>
<dbReference type="FunFam" id="3.30.559.10:FF:000012">
    <property type="entry name" value="Non-ribosomal peptide synthetase"/>
    <property type="match status" value="2"/>
</dbReference>
<dbReference type="Gene3D" id="3.30.559.30">
    <property type="entry name" value="Nonribosomal peptide synthetase, condensation domain"/>
    <property type="match status" value="5"/>
</dbReference>
<keyword evidence="5 7" id="KW-0436">Ligase</keyword>
<dbReference type="InterPro" id="IPR010071">
    <property type="entry name" value="AA_adenyl_dom"/>
</dbReference>
<feature type="domain" description="Carrier" evidence="6">
    <location>
        <begin position="2655"/>
        <end position="2729"/>
    </location>
</feature>
<dbReference type="KEGG" id="brh:RBRH_00429"/>
<dbReference type="FunFam" id="2.30.38.10:FF:000001">
    <property type="entry name" value="Non-ribosomal peptide synthetase PvdI"/>
    <property type="match status" value="6"/>
</dbReference>
<dbReference type="RefSeq" id="WP_013428370.1">
    <property type="nucleotide sequence ID" value="NC_014718.1"/>
</dbReference>
<dbReference type="EMBL" id="FR687360">
    <property type="protein sequence ID" value="CBW76509.1"/>
    <property type="molecule type" value="Genomic_DNA"/>
</dbReference>
<feature type="domain" description="Carrier" evidence="6">
    <location>
        <begin position="4776"/>
        <end position="4850"/>
    </location>
</feature>
<feature type="domain" description="Carrier" evidence="6">
    <location>
        <begin position="546"/>
        <end position="620"/>
    </location>
</feature>
<dbReference type="InterPro" id="IPR009081">
    <property type="entry name" value="PP-bd_ACP"/>
</dbReference>
<dbReference type="GO" id="GO:0031177">
    <property type="term" value="F:phosphopantetheine binding"/>
    <property type="evidence" value="ECO:0007669"/>
    <property type="project" value="InterPro"/>
</dbReference>
<dbReference type="Gene3D" id="3.40.50.1820">
    <property type="entry name" value="alpha/beta hydrolase"/>
    <property type="match status" value="1"/>
</dbReference>
<proteinExistence type="inferred from homology"/>
<dbReference type="GO" id="GO:0009239">
    <property type="term" value="P:enterobactin biosynthetic process"/>
    <property type="evidence" value="ECO:0007669"/>
    <property type="project" value="TreeGrafter"/>
</dbReference>
<dbReference type="InterPro" id="IPR001031">
    <property type="entry name" value="Thioesterase"/>
</dbReference>
<dbReference type="OrthoDB" id="6297021at2"/>
<dbReference type="FunFam" id="3.40.50.980:FF:000001">
    <property type="entry name" value="Non-ribosomal peptide synthetase"/>
    <property type="match status" value="6"/>
</dbReference>
<dbReference type="InterPro" id="IPR023213">
    <property type="entry name" value="CAT-like_dom_sf"/>
</dbReference>
<dbReference type="CDD" id="cd19531">
    <property type="entry name" value="LCL_NRPS-like"/>
    <property type="match status" value="4"/>
</dbReference>
<dbReference type="FunFam" id="1.10.1200.10:FF:000005">
    <property type="entry name" value="Nonribosomal peptide synthetase 1"/>
    <property type="match status" value="3"/>
</dbReference>
<evidence type="ECO:0000256" key="3">
    <source>
        <dbReference type="ARBA" id="ARBA00022450"/>
    </source>
</evidence>
<dbReference type="InterPro" id="IPR042099">
    <property type="entry name" value="ANL_N_sf"/>
</dbReference>
<dbReference type="HOGENOM" id="CLU_222916_0_0_4"/>
<evidence type="ECO:0000256" key="2">
    <source>
        <dbReference type="ARBA" id="ARBA00006432"/>
    </source>
</evidence>
<dbReference type="CDD" id="cd19544">
    <property type="entry name" value="E-C_NRPS"/>
    <property type="match status" value="1"/>
</dbReference>
<dbReference type="Pfam" id="PF00975">
    <property type="entry name" value="Thioesterase"/>
    <property type="match status" value="1"/>
</dbReference>
<dbReference type="PANTHER" id="PTHR45527">
    <property type="entry name" value="NONRIBOSOMAL PEPTIDE SYNTHETASE"/>
    <property type="match status" value="1"/>
</dbReference>
<dbReference type="InterPro" id="IPR020845">
    <property type="entry name" value="AMP-binding_CS"/>
</dbReference>
<dbReference type="PROSITE" id="PS50075">
    <property type="entry name" value="CARRIER"/>
    <property type="match status" value="6"/>
</dbReference>
<dbReference type="GO" id="GO:0043041">
    <property type="term" value="P:amino acid activation for nonribosomal peptide biosynthetic process"/>
    <property type="evidence" value="ECO:0007669"/>
    <property type="project" value="TreeGrafter"/>
</dbReference>
<dbReference type="Gene3D" id="3.30.559.10">
    <property type="entry name" value="Chloramphenicol acetyltransferase-like domain"/>
    <property type="match status" value="5"/>
</dbReference>
<comment type="similarity">
    <text evidence="2">Belongs to the ATP-dependent AMP-binding enzyme family.</text>
</comment>
<dbReference type="SUPFAM" id="SSF53474">
    <property type="entry name" value="alpha/beta-Hydrolases"/>
    <property type="match status" value="1"/>
</dbReference>
<evidence type="ECO:0000313" key="8">
    <source>
        <dbReference type="Proteomes" id="UP000007437"/>
    </source>
</evidence>
<dbReference type="EC" id="6.3.2.-" evidence="7"/>
<dbReference type="InterPro" id="IPR029058">
    <property type="entry name" value="AB_hydrolase_fold"/>
</dbReference>
<dbReference type="Pfam" id="PF13193">
    <property type="entry name" value="AMP-binding_C"/>
    <property type="match status" value="6"/>
</dbReference>
<feature type="domain" description="Carrier" evidence="6">
    <location>
        <begin position="5849"/>
        <end position="5924"/>
    </location>
</feature>
<feature type="domain" description="Carrier" evidence="6">
    <location>
        <begin position="1603"/>
        <end position="1677"/>
    </location>
</feature>
<gene>
    <name evidence="7" type="ordered locus">RBRH_00429</name>
</gene>
<dbReference type="PROSITE" id="PS00012">
    <property type="entry name" value="PHOSPHOPANTETHEINE"/>
    <property type="match status" value="3"/>
</dbReference>
<comment type="cofactor">
    <cofactor evidence="1">
        <name>pantetheine 4'-phosphate</name>
        <dbReference type="ChEBI" id="CHEBI:47942"/>
    </cofactor>
</comment>
<dbReference type="Gene3D" id="3.30.300.30">
    <property type="match status" value="6"/>
</dbReference>
<dbReference type="NCBIfam" id="NF003417">
    <property type="entry name" value="PRK04813.1"/>
    <property type="match status" value="6"/>
</dbReference>
<dbReference type="PROSITE" id="PS00455">
    <property type="entry name" value="AMP_BINDING"/>
    <property type="match status" value="6"/>
</dbReference>
<dbReference type="GO" id="GO:0047527">
    <property type="term" value="F:2,3-dihydroxybenzoate-serine ligase activity"/>
    <property type="evidence" value="ECO:0007669"/>
    <property type="project" value="TreeGrafter"/>
</dbReference>
<keyword evidence="3" id="KW-0596">Phosphopantetheine</keyword>
<dbReference type="SMART" id="SM00823">
    <property type="entry name" value="PKS_PP"/>
    <property type="match status" value="6"/>
</dbReference>
<accession>E5ATT5</accession>
<dbReference type="InterPro" id="IPR025110">
    <property type="entry name" value="AMP-bd_C"/>
</dbReference>
<protein>
    <submittedName>
        <fullName evidence="7">Non-ribosomal peptide synthetase modules</fullName>
        <ecNumber evidence="7">6.3.2.-</ecNumber>
    </submittedName>
</protein>